<dbReference type="EMBL" id="CADEPI010000015">
    <property type="protein sequence ID" value="CAB3364223.1"/>
    <property type="molecule type" value="Genomic_DNA"/>
</dbReference>
<evidence type="ECO:0000313" key="1">
    <source>
        <dbReference type="EMBL" id="CAB3364223.1"/>
    </source>
</evidence>
<dbReference type="Proteomes" id="UP000494165">
    <property type="component" value="Unassembled WGS sequence"/>
</dbReference>
<comment type="caution">
    <text evidence="1">The sequence shown here is derived from an EMBL/GenBank/DDBJ whole genome shotgun (WGS) entry which is preliminary data.</text>
</comment>
<protein>
    <submittedName>
        <fullName evidence="1">Uncharacterized protein</fullName>
    </submittedName>
</protein>
<dbReference type="AlphaFoldDB" id="A0A8S1C4K8"/>
<proteinExistence type="predicted"/>
<sequence length="596" mass="67047">MMSGRVVFVTSAKFFTCCAANRNTAKMVKPKPAVKSENLMSIKVEEIIKELIQLQKAGATTEILALCERYSPLFTAQRFNFAKMPPNGYRLFLHARGIKLAALPKEKREKAEIPIWNKMDKRTQEYFNNRAIKLSFLQRVIHETNAGTMTVLKNLKESEIQMWTTHDPKAAEKFDKMEFRAFDRRSPCNPIPKQRRLIVTSDGVDCDESEDFSPSLKLKIKLPKRPRGRPKQVAVKGIADCLKLRNRKLQRPKRTIKKKNFDAYVEINESEDEDFMTDVQPLDSHSDVESPLPEEEPCTALSQHVAMEDSDTPACTTLAVTGKELVHYAGSSKSNSPGNSEVERFVPEKGCSKGAFTMFEPPYSTNSWFFVQVKNKNIWSALKEKRKAVANVELFPLSAEETPPAIESRYDAALLPVEESDVVMLEEEAIAERAVVLAFEQDRNPLTNDANLFAGASSLEFSTQPQAHNRCEVEQIIQNVTFSLETGETTSIDSTVRHISYDLNCFETVPNSDETDYPTNEVVLFSGIDKEGAEPSGNAVEEPFDLIDLADQDANNCYSILSQQFGSLNPLIDEMIFNSNTDFVKDLAYPNSTVDA</sequence>
<organism evidence="1 2">
    <name type="scientific">Cloeon dipterum</name>
    <dbReference type="NCBI Taxonomy" id="197152"/>
    <lineage>
        <taxon>Eukaryota</taxon>
        <taxon>Metazoa</taxon>
        <taxon>Ecdysozoa</taxon>
        <taxon>Arthropoda</taxon>
        <taxon>Hexapoda</taxon>
        <taxon>Insecta</taxon>
        <taxon>Pterygota</taxon>
        <taxon>Palaeoptera</taxon>
        <taxon>Ephemeroptera</taxon>
        <taxon>Pisciforma</taxon>
        <taxon>Baetidae</taxon>
        <taxon>Cloeon</taxon>
    </lineage>
</organism>
<name>A0A8S1C4K8_9INSE</name>
<evidence type="ECO:0000313" key="2">
    <source>
        <dbReference type="Proteomes" id="UP000494165"/>
    </source>
</evidence>
<accession>A0A8S1C4K8</accession>
<keyword evidence="2" id="KW-1185">Reference proteome</keyword>
<gene>
    <name evidence="1" type="ORF">CLODIP_2_CD14508</name>
</gene>
<reference evidence="1 2" key="1">
    <citation type="submission" date="2020-04" db="EMBL/GenBank/DDBJ databases">
        <authorList>
            <person name="Alioto T."/>
            <person name="Alioto T."/>
            <person name="Gomez Garrido J."/>
        </authorList>
    </citation>
    <scope>NUCLEOTIDE SEQUENCE [LARGE SCALE GENOMIC DNA]</scope>
</reference>